<dbReference type="PANTHER" id="PTHR42760">
    <property type="entry name" value="SHORT-CHAIN DEHYDROGENASES/REDUCTASES FAMILY MEMBER"/>
    <property type="match status" value="1"/>
</dbReference>
<name>A0A3S9MZ42_9FLAO</name>
<proteinExistence type="inferred from homology"/>
<dbReference type="FunFam" id="3.40.50.720:FF:000084">
    <property type="entry name" value="Short-chain dehydrogenase reductase"/>
    <property type="match status" value="1"/>
</dbReference>
<dbReference type="Pfam" id="PF13561">
    <property type="entry name" value="adh_short_C2"/>
    <property type="match status" value="1"/>
</dbReference>
<protein>
    <submittedName>
        <fullName evidence="3">SDR family oxidoreductase</fullName>
    </submittedName>
</protein>
<dbReference type="GO" id="GO:0016616">
    <property type="term" value="F:oxidoreductase activity, acting on the CH-OH group of donors, NAD or NADP as acceptor"/>
    <property type="evidence" value="ECO:0007669"/>
    <property type="project" value="TreeGrafter"/>
</dbReference>
<evidence type="ECO:0000256" key="1">
    <source>
        <dbReference type="ARBA" id="ARBA00006484"/>
    </source>
</evidence>
<dbReference type="SUPFAM" id="SSF51735">
    <property type="entry name" value="NAD(P)-binding Rossmann-fold domains"/>
    <property type="match status" value="1"/>
</dbReference>
<dbReference type="KEGG" id="noj:EJ995_08965"/>
<evidence type="ECO:0000256" key="2">
    <source>
        <dbReference type="ARBA" id="ARBA00023002"/>
    </source>
</evidence>
<reference evidence="3 4" key="1">
    <citation type="submission" date="2018-12" db="EMBL/GenBank/DDBJ databases">
        <title>Complete genome of Nonlabens sp. MJ115.</title>
        <authorList>
            <person name="Choi H.S."/>
            <person name="Jung J."/>
        </authorList>
    </citation>
    <scope>NUCLEOTIDE SEQUENCE [LARGE SCALE GENOMIC DNA]</scope>
    <source>
        <strain evidence="3 4">MJ115</strain>
    </source>
</reference>
<dbReference type="Proteomes" id="UP000279600">
    <property type="component" value="Chromosome"/>
</dbReference>
<dbReference type="AlphaFoldDB" id="A0A3S9MZ42"/>
<comment type="similarity">
    <text evidence="1">Belongs to the short-chain dehydrogenases/reductases (SDR) family.</text>
</comment>
<gene>
    <name evidence="3" type="ORF">EJ995_08965</name>
</gene>
<keyword evidence="4" id="KW-1185">Reference proteome</keyword>
<dbReference type="PRINTS" id="PR00081">
    <property type="entry name" value="GDHRDH"/>
</dbReference>
<sequence>MQHLVNLSGKSALITGSAQGIGLAIATELGLVGANIILSDIDEDQLKDAQHQLKLKNIEASYIILDVTNNDQINKASKEHDIDILINNAGVANDIPSLEYTDDDWHQMMNINLNSTFFCCRDFAQQMIKRGNGGVIVNIASISAHYVVSPENHIGYDVAKAGIVQMTRTLGVNLADKGIRVNSVSPGYTATSILEEVGSDSPETLEHWKSQIPDSQFNDPTEIGKVVAFLASDAASSINATNLMADGGYGAFKS</sequence>
<evidence type="ECO:0000313" key="4">
    <source>
        <dbReference type="Proteomes" id="UP000279600"/>
    </source>
</evidence>
<dbReference type="PRINTS" id="PR00080">
    <property type="entry name" value="SDRFAMILY"/>
</dbReference>
<dbReference type="InterPro" id="IPR002347">
    <property type="entry name" value="SDR_fam"/>
</dbReference>
<dbReference type="PANTHER" id="PTHR42760:SF115">
    <property type="entry name" value="3-OXOACYL-[ACYL-CARRIER-PROTEIN] REDUCTASE FABG"/>
    <property type="match status" value="1"/>
</dbReference>
<dbReference type="OrthoDB" id="9804774at2"/>
<keyword evidence="2" id="KW-0560">Oxidoreductase</keyword>
<dbReference type="Gene3D" id="3.40.50.720">
    <property type="entry name" value="NAD(P)-binding Rossmann-like Domain"/>
    <property type="match status" value="1"/>
</dbReference>
<accession>A0A3S9MZ42</accession>
<dbReference type="InterPro" id="IPR036291">
    <property type="entry name" value="NAD(P)-bd_dom_sf"/>
</dbReference>
<dbReference type="EMBL" id="CP034549">
    <property type="protein sequence ID" value="AZQ44362.1"/>
    <property type="molecule type" value="Genomic_DNA"/>
</dbReference>
<organism evidence="3 4">
    <name type="scientific">Nonlabens ponticola</name>
    <dbReference type="NCBI Taxonomy" id="2496866"/>
    <lineage>
        <taxon>Bacteria</taxon>
        <taxon>Pseudomonadati</taxon>
        <taxon>Bacteroidota</taxon>
        <taxon>Flavobacteriia</taxon>
        <taxon>Flavobacteriales</taxon>
        <taxon>Flavobacteriaceae</taxon>
        <taxon>Nonlabens</taxon>
    </lineage>
</organism>
<evidence type="ECO:0000313" key="3">
    <source>
        <dbReference type="EMBL" id="AZQ44362.1"/>
    </source>
</evidence>
<dbReference type="RefSeq" id="WP_126447728.1">
    <property type="nucleotide sequence ID" value="NZ_CP034549.1"/>
</dbReference>